<evidence type="ECO:0000256" key="3">
    <source>
        <dbReference type="ARBA" id="ARBA00011738"/>
    </source>
</evidence>
<dbReference type="AlphaFoldDB" id="A0A9D1UQT4"/>
<dbReference type="GO" id="GO:0006817">
    <property type="term" value="P:phosphate ion transport"/>
    <property type="evidence" value="ECO:0007669"/>
    <property type="project" value="UniProtKB-KW"/>
</dbReference>
<keyword evidence="6 7" id="KW-0592">Phosphate transport</keyword>
<dbReference type="EMBL" id="DXFZ01000118">
    <property type="protein sequence ID" value="HIW96809.1"/>
    <property type="molecule type" value="Genomic_DNA"/>
</dbReference>
<proteinExistence type="inferred from homology"/>
<evidence type="ECO:0000256" key="5">
    <source>
        <dbReference type="ARBA" id="ARBA00022490"/>
    </source>
</evidence>
<dbReference type="SUPFAM" id="SSF109755">
    <property type="entry name" value="PhoU-like"/>
    <property type="match status" value="1"/>
</dbReference>
<evidence type="ECO:0000313" key="10">
    <source>
        <dbReference type="Proteomes" id="UP000824189"/>
    </source>
</evidence>
<protein>
    <recommendedName>
        <fullName evidence="7">Phosphate-specific transport system accessory protein PhoU</fullName>
    </recommendedName>
</protein>
<dbReference type="Gene3D" id="1.20.58.220">
    <property type="entry name" value="Phosphate transport system protein phou homolog 2, domain 2"/>
    <property type="match status" value="1"/>
</dbReference>
<reference evidence="9" key="2">
    <citation type="submission" date="2021-04" db="EMBL/GenBank/DDBJ databases">
        <authorList>
            <person name="Gilroy R."/>
        </authorList>
    </citation>
    <scope>NUCLEOTIDE SEQUENCE</scope>
    <source>
        <strain evidence="9">4376</strain>
    </source>
</reference>
<dbReference type="PANTHER" id="PTHR42930:SF3">
    <property type="entry name" value="PHOSPHATE-SPECIFIC TRANSPORT SYSTEM ACCESSORY PROTEIN PHOU"/>
    <property type="match status" value="1"/>
</dbReference>
<dbReference type="InterPro" id="IPR026022">
    <property type="entry name" value="PhoU_dom"/>
</dbReference>
<dbReference type="Proteomes" id="UP000824189">
    <property type="component" value="Unassembled WGS sequence"/>
</dbReference>
<feature type="domain" description="PhoU" evidence="8">
    <location>
        <begin position="121"/>
        <end position="204"/>
    </location>
</feature>
<dbReference type="PANTHER" id="PTHR42930">
    <property type="entry name" value="PHOSPHATE-SPECIFIC TRANSPORT SYSTEM ACCESSORY PROTEIN PHOU"/>
    <property type="match status" value="1"/>
</dbReference>
<comment type="caution">
    <text evidence="9">The sequence shown here is derived from an EMBL/GenBank/DDBJ whole genome shotgun (WGS) entry which is preliminary data.</text>
</comment>
<gene>
    <name evidence="9" type="primary">phoU</name>
    <name evidence="9" type="ORF">H9867_10095</name>
</gene>
<dbReference type="NCBIfam" id="TIGR02135">
    <property type="entry name" value="phoU_full"/>
    <property type="match status" value="1"/>
</dbReference>
<keyword evidence="4 7" id="KW-0813">Transport</keyword>
<feature type="domain" description="PhoU" evidence="8">
    <location>
        <begin position="17"/>
        <end position="103"/>
    </location>
</feature>
<comment type="function">
    <text evidence="7">Plays a role in the regulation of phosphate uptake.</text>
</comment>
<evidence type="ECO:0000256" key="7">
    <source>
        <dbReference type="PIRNR" id="PIRNR003107"/>
    </source>
</evidence>
<organism evidence="9 10">
    <name type="scientific">Candidatus Corynebacterium gallistercoris</name>
    <dbReference type="NCBI Taxonomy" id="2838530"/>
    <lineage>
        <taxon>Bacteria</taxon>
        <taxon>Bacillati</taxon>
        <taxon>Actinomycetota</taxon>
        <taxon>Actinomycetes</taxon>
        <taxon>Mycobacteriales</taxon>
        <taxon>Corynebacteriaceae</taxon>
        <taxon>Corynebacterium</taxon>
    </lineage>
</organism>
<dbReference type="Pfam" id="PF01895">
    <property type="entry name" value="PhoU"/>
    <property type="match status" value="2"/>
</dbReference>
<dbReference type="GO" id="GO:0045936">
    <property type="term" value="P:negative regulation of phosphate metabolic process"/>
    <property type="evidence" value="ECO:0007669"/>
    <property type="project" value="InterPro"/>
</dbReference>
<dbReference type="FunFam" id="1.20.58.220:FF:000004">
    <property type="entry name" value="Phosphate-specific transport system accessory protein PhoU"/>
    <property type="match status" value="1"/>
</dbReference>
<name>A0A9D1UQT4_9CORY</name>
<dbReference type="InterPro" id="IPR038078">
    <property type="entry name" value="PhoU-like_sf"/>
</dbReference>
<dbReference type="GO" id="GO:0005737">
    <property type="term" value="C:cytoplasm"/>
    <property type="evidence" value="ECO:0007669"/>
    <property type="project" value="UniProtKB-SubCell"/>
</dbReference>
<comment type="similarity">
    <text evidence="2 7">Belongs to the PhoU family.</text>
</comment>
<dbReference type="InterPro" id="IPR028366">
    <property type="entry name" value="PhoU"/>
</dbReference>
<comment type="subunit">
    <text evidence="3 7">Homodimer.</text>
</comment>
<reference evidence="9" key="1">
    <citation type="journal article" date="2021" name="PeerJ">
        <title>Extensive microbial diversity within the chicken gut microbiome revealed by metagenomics and culture.</title>
        <authorList>
            <person name="Gilroy R."/>
            <person name="Ravi A."/>
            <person name="Getino M."/>
            <person name="Pursley I."/>
            <person name="Horton D.L."/>
            <person name="Alikhan N.F."/>
            <person name="Baker D."/>
            <person name="Gharbi K."/>
            <person name="Hall N."/>
            <person name="Watson M."/>
            <person name="Adriaenssens E.M."/>
            <person name="Foster-Nyarko E."/>
            <person name="Jarju S."/>
            <person name="Secka A."/>
            <person name="Antonio M."/>
            <person name="Oren A."/>
            <person name="Chaudhuri R.R."/>
            <person name="La Ragione R."/>
            <person name="Hildebrand F."/>
            <person name="Pallen M.J."/>
        </authorList>
    </citation>
    <scope>NUCLEOTIDE SEQUENCE</scope>
    <source>
        <strain evidence="9">4376</strain>
    </source>
</reference>
<evidence type="ECO:0000259" key="8">
    <source>
        <dbReference type="Pfam" id="PF01895"/>
    </source>
</evidence>
<evidence type="ECO:0000313" key="9">
    <source>
        <dbReference type="EMBL" id="HIW96809.1"/>
    </source>
</evidence>
<evidence type="ECO:0000256" key="1">
    <source>
        <dbReference type="ARBA" id="ARBA00004496"/>
    </source>
</evidence>
<evidence type="ECO:0000256" key="6">
    <source>
        <dbReference type="ARBA" id="ARBA00022592"/>
    </source>
</evidence>
<dbReference type="PIRSF" id="PIRSF003107">
    <property type="entry name" value="PhoU"/>
    <property type="match status" value="1"/>
</dbReference>
<comment type="subcellular location">
    <subcellularLocation>
        <location evidence="1 7">Cytoplasm</location>
    </subcellularLocation>
</comment>
<evidence type="ECO:0000256" key="4">
    <source>
        <dbReference type="ARBA" id="ARBA00022448"/>
    </source>
</evidence>
<evidence type="ECO:0000256" key="2">
    <source>
        <dbReference type="ARBA" id="ARBA00008107"/>
    </source>
</evidence>
<sequence>MRTAYRDQLNQLTHDLQLMADFVRTSMESASHALLNADLAEAERVVGSIDTIEDLREQAETAAFGLLALEAPVARDLRQVVAGQHIVENLTRMAALSVHVAKMARRRHPDIAVPEPLRGYIAEMARLGADAAQKVKDILVHADANKALELMRDDDAVDDIHQHLFQLTTQREWPYSVREAVDITLLSRFLERYSDHAVGIGQRVVFMVTGLAPEEYEIQKQNEAVKQDRMNQFDEISRRYYGEFG</sequence>
<keyword evidence="5 7" id="KW-0963">Cytoplasm</keyword>
<accession>A0A9D1UQT4</accession>
<dbReference type="GO" id="GO:0030643">
    <property type="term" value="P:intracellular phosphate ion homeostasis"/>
    <property type="evidence" value="ECO:0007669"/>
    <property type="project" value="InterPro"/>
</dbReference>